<dbReference type="OrthoDB" id="10039566at2759"/>
<gene>
    <name evidence="3" type="ORF">AX774_g2729</name>
</gene>
<evidence type="ECO:0000313" key="4">
    <source>
        <dbReference type="Proteomes" id="UP000188320"/>
    </source>
</evidence>
<keyword evidence="2" id="KW-0812">Transmembrane</keyword>
<keyword evidence="2" id="KW-0472">Membrane</keyword>
<proteinExistence type="predicted"/>
<keyword evidence="2" id="KW-1133">Transmembrane helix</keyword>
<protein>
    <submittedName>
        <fullName evidence="3">Uncharacterized protein</fullName>
    </submittedName>
</protein>
<dbReference type="Proteomes" id="UP000188320">
    <property type="component" value="Unassembled WGS sequence"/>
</dbReference>
<feature type="region of interest" description="Disordered" evidence="1">
    <location>
        <begin position="482"/>
        <end position="514"/>
    </location>
</feature>
<evidence type="ECO:0000313" key="3">
    <source>
        <dbReference type="EMBL" id="OMH83764.1"/>
    </source>
</evidence>
<evidence type="ECO:0000256" key="1">
    <source>
        <dbReference type="SAM" id="MobiDB-lite"/>
    </source>
</evidence>
<feature type="compositionally biased region" description="Low complexity" evidence="1">
    <location>
        <begin position="482"/>
        <end position="492"/>
    </location>
</feature>
<dbReference type="AlphaFoldDB" id="A0A1R1PS32"/>
<keyword evidence="4" id="KW-1185">Reference proteome</keyword>
<reference evidence="4" key="1">
    <citation type="submission" date="2017-01" db="EMBL/GenBank/DDBJ databases">
        <authorList>
            <person name="Wang Y."/>
            <person name="White M."/>
            <person name="Kvist S."/>
            <person name="Moncalvo J.-M."/>
        </authorList>
    </citation>
    <scope>NUCLEOTIDE SEQUENCE [LARGE SCALE GENOMIC DNA]</scope>
    <source>
        <strain evidence="4">COL-18-3</strain>
    </source>
</reference>
<sequence length="821" mass="92370">MDEKSTELLPILKNIGSEVIISDSQCSNEDKSESILLNRENLDFSEASNSSHRLTRVSLENPLHAPYFIADANKTIPVEKNITILGDYDSFSENYTEVISANSQSPHNAYNKISGIEKSLENDNCSSYLDANNYKRQNLDIHSTIDLGSRGIGVDSDSDANTISSTKIAINSENEEKRYGYNTTFKGILGQKRDKRGRNVKFSGSIDKKAKNSDSIHKKSQTCTKDNVHTKRKVGFMDIVVKRNAQRVEKCSANSAHGTNDTNGTNVKYSAYSTYSINSINSTYNTNKPGVITLINKKMKSGHPVSKKLTGSKLLGSGYSNNNPNKPFNAVFNESLHKDKMVDKYPLKPDDECFGKMKWKYFYLIFGHSILLFVIFLLLMVFWVHKTVILNNLESVRISIDVVEVSPPKAYKLLTHSRNAEIGASRGQIGKRQNQDYEPSLFPKPKNIELTERIDVSNNEEALKNASDEGDVIINDRDNVVVNSKSSKNGSGTDEKQPEADSEAKNENPDTGEKNIITRLLENIKDNDSIVSSSEVANSTVGFYNNLDFIRKIDDNKSVNKKIKAELYDLIPSSYSATFQGSITSNLTMGITIEFVKPLEMYWNGKQIGVILNPETIKLRRGENRLNIINKEMYAYNRNIMAIKSYTNVTKNENDTLLRPKPEIQFSLILDKNERRKRKKPIEADDGDLRLHTTNHNGEKYKSDRVGFNKRAEKNKLIGVEKENSAIIPKDGKRNTKNPLIKPSNKQKDGGANVGDNKGQKNSNELLNKNLYDWLDIIEEVDVFSLEWRSVVRIYGLGIAAQAGFKKTVQVRCVNDDCIKV</sequence>
<feature type="region of interest" description="Disordered" evidence="1">
    <location>
        <begin position="424"/>
        <end position="443"/>
    </location>
</feature>
<feature type="region of interest" description="Disordered" evidence="1">
    <location>
        <begin position="676"/>
        <end position="702"/>
    </location>
</feature>
<dbReference type="EMBL" id="LSSK01000316">
    <property type="protein sequence ID" value="OMH83764.1"/>
    <property type="molecule type" value="Genomic_DNA"/>
</dbReference>
<comment type="caution">
    <text evidence="3">The sequence shown here is derived from an EMBL/GenBank/DDBJ whole genome shotgun (WGS) entry which is preliminary data.</text>
</comment>
<feature type="transmembrane region" description="Helical" evidence="2">
    <location>
        <begin position="361"/>
        <end position="384"/>
    </location>
</feature>
<feature type="compositionally biased region" description="Basic and acidic residues" evidence="1">
    <location>
        <begin position="493"/>
        <end position="513"/>
    </location>
</feature>
<feature type="region of interest" description="Disordered" evidence="1">
    <location>
        <begin position="724"/>
        <end position="762"/>
    </location>
</feature>
<feature type="compositionally biased region" description="Basic and acidic residues" evidence="1">
    <location>
        <begin position="724"/>
        <end position="734"/>
    </location>
</feature>
<accession>A0A1R1PS32</accession>
<organism evidence="3 4">
    <name type="scientific">Zancudomyces culisetae</name>
    <name type="common">Gut fungus</name>
    <name type="synonym">Smittium culisetae</name>
    <dbReference type="NCBI Taxonomy" id="1213189"/>
    <lineage>
        <taxon>Eukaryota</taxon>
        <taxon>Fungi</taxon>
        <taxon>Fungi incertae sedis</taxon>
        <taxon>Zoopagomycota</taxon>
        <taxon>Kickxellomycotina</taxon>
        <taxon>Harpellomycetes</taxon>
        <taxon>Harpellales</taxon>
        <taxon>Legeriomycetaceae</taxon>
        <taxon>Zancudomyces</taxon>
    </lineage>
</organism>
<evidence type="ECO:0000256" key="2">
    <source>
        <dbReference type="SAM" id="Phobius"/>
    </source>
</evidence>
<feature type="compositionally biased region" description="Basic and acidic residues" evidence="1">
    <location>
        <begin position="681"/>
        <end position="702"/>
    </location>
</feature>
<name>A0A1R1PS32_ZANCU</name>